<evidence type="ECO:0000256" key="8">
    <source>
        <dbReference type="ARBA" id="ARBA00022679"/>
    </source>
</evidence>
<dbReference type="SUPFAM" id="SSF52540">
    <property type="entry name" value="P-loop containing nucleoside triphosphate hydrolases"/>
    <property type="match status" value="1"/>
</dbReference>
<reference evidence="20" key="1">
    <citation type="submission" date="2009-12" db="EMBL/GenBank/DDBJ databases">
        <title>Sequence of Clostridiales genomosp. BVAB3 str. UPII9-5.</title>
        <authorList>
            <person name="Madupu R."/>
            <person name="Durkin A.S."/>
            <person name="Torralba M."/>
            <person name="Methe B."/>
            <person name="Sutton G.G."/>
            <person name="Strausberg R.L."/>
            <person name="Nelson K.E."/>
        </authorList>
    </citation>
    <scope>NUCLEOTIDE SEQUENCE [LARGE SCALE GENOMIC DNA]</scope>
    <source>
        <strain evidence="20">W1219</strain>
    </source>
</reference>
<comment type="pathway">
    <text evidence="3 16 17">Pyrimidine metabolism; CTP biosynthesis via salvage pathway; CTP from cytidine: step 1/3.</text>
</comment>
<dbReference type="RefSeq" id="WP_006627440.1">
    <property type="nucleotide sequence ID" value="NZ_ADFR01000014.1"/>
</dbReference>
<dbReference type="AlphaFoldDB" id="D2MPX7"/>
<dbReference type="eggNOG" id="COG0572">
    <property type="taxonomic scope" value="Bacteria"/>
</dbReference>
<evidence type="ECO:0000256" key="3">
    <source>
        <dbReference type="ARBA" id="ARBA00004784"/>
    </source>
</evidence>
<dbReference type="PANTHER" id="PTHR10285">
    <property type="entry name" value="URIDINE KINASE"/>
    <property type="match status" value="1"/>
</dbReference>
<evidence type="ECO:0000256" key="9">
    <source>
        <dbReference type="ARBA" id="ARBA00022741"/>
    </source>
</evidence>
<comment type="subcellular location">
    <subcellularLocation>
        <location evidence="1 16 17">Cytoplasm</location>
    </subcellularLocation>
</comment>
<dbReference type="UniPathway" id="UPA00574">
    <property type="reaction ID" value="UER00637"/>
</dbReference>
<evidence type="ECO:0000256" key="13">
    <source>
        <dbReference type="ARBA" id="ARBA00031452"/>
    </source>
</evidence>
<evidence type="ECO:0000256" key="16">
    <source>
        <dbReference type="HAMAP-Rule" id="MF_00551"/>
    </source>
</evidence>
<keyword evidence="7 16" id="KW-0963">Cytoplasm</keyword>
<dbReference type="OrthoDB" id="9777642at2"/>
<evidence type="ECO:0000256" key="5">
    <source>
        <dbReference type="ARBA" id="ARBA00012137"/>
    </source>
</evidence>
<dbReference type="InterPro" id="IPR027417">
    <property type="entry name" value="P-loop_NTPase"/>
</dbReference>
<name>D2MPX7_9FIRM</name>
<dbReference type="InterPro" id="IPR026008">
    <property type="entry name" value="Uridine_kinase"/>
</dbReference>
<accession>D2MPX7</accession>
<dbReference type="UniPathway" id="UPA00579">
    <property type="reaction ID" value="UER00640"/>
</dbReference>
<comment type="similarity">
    <text evidence="4 16 17">Belongs to the uridine kinase family.</text>
</comment>
<evidence type="ECO:0000256" key="7">
    <source>
        <dbReference type="ARBA" id="ARBA00022490"/>
    </source>
</evidence>
<keyword evidence="9 16" id="KW-0547">Nucleotide-binding</keyword>
<dbReference type="HAMAP" id="MF_00551">
    <property type="entry name" value="Uridine_kinase"/>
    <property type="match status" value="1"/>
</dbReference>
<sequence>MSKPIIIGIAGGSASGKTTISRTIQERFKERTSVVTIRQDDYYKDQSHLTMEERIKTNYDHPFAFDNALLIQQLMELLNRRSIEKPTYDFVNHTRSSMTEVVPACDVIVLEGLYVLEEEEIRSLCDIKIFVETDADVRFIRRLVRDVKERGRSLDSIVTQYMTTVRSMHNLFVEPSKRYADVIIPEGGRNTVAIDLITTKIDSILNIMMV</sequence>
<evidence type="ECO:0000313" key="19">
    <source>
        <dbReference type="EMBL" id="EFC05430.1"/>
    </source>
</evidence>
<dbReference type="GO" id="GO:0005524">
    <property type="term" value="F:ATP binding"/>
    <property type="evidence" value="ECO:0007669"/>
    <property type="project" value="UniProtKB-UniRule"/>
</dbReference>
<dbReference type="NCBIfam" id="TIGR00235">
    <property type="entry name" value="udk"/>
    <property type="match status" value="1"/>
</dbReference>
<proteinExistence type="inferred from homology"/>
<evidence type="ECO:0000259" key="18">
    <source>
        <dbReference type="Pfam" id="PF00485"/>
    </source>
</evidence>
<evidence type="ECO:0000256" key="15">
    <source>
        <dbReference type="ARBA" id="ARBA00048909"/>
    </source>
</evidence>
<comment type="catalytic activity">
    <reaction evidence="14 17">
        <text>cytidine + ATP = CMP + ADP + H(+)</text>
        <dbReference type="Rhea" id="RHEA:24674"/>
        <dbReference type="ChEBI" id="CHEBI:15378"/>
        <dbReference type="ChEBI" id="CHEBI:17562"/>
        <dbReference type="ChEBI" id="CHEBI:30616"/>
        <dbReference type="ChEBI" id="CHEBI:60377"/>
        <dbReference type="ChEBI" id="CHEBI:456216"/>
        <dbReference type="EC" id="2.7.1.48"/>
    </reaction>
</comment>
<evidence type="ECO:0000313" key="20">
    <source>
        <dbReference type="Proteomes" id="UP000005017"/>
    </source>
</evidence>
<dbReference type="Pfam" id="PF00485">
    <property type="entry name" value="PRK"/>
    <property type="match status" value="1"/>
</dbReference>
<dbReference type="GO" id="GO:0043771">
    <property type="term" value="F:cytidine kinase activity"/>
    <property type="evidence" value="ECO:0007669"/>
    <property type="project" value="RHEA"/>
</dbReference>
<evidence type="ECO:0000256" key="1">
    <source>
        <dbReference type="ARBA" id="ARBA00004496"/>
    </source>
</evidence>
<evidence type="ECO:0000256" key="11">
    <source>
        <dbReference type="ARBA" id="ARBA00022840"/>
    </source>
</evidence>
<evidence type="ECO:0000256" key="12">
    <source>
        <dbReference type="ARBA" id="ARBA00030641"/>
    </source>
</evidence>
<dbReference type="Proteomes" id="UP000005017">
    <property type="component" value="Unassembled WGS sequence"/>
</dbReference>
<dbReference type="GO" id="GO:0044211">
    <property type="term" value="P:CTP salvage"/>
    <property type="evidence" value="ECO:0007669"/>
    <property type="project" value="UniProtKB-UniRule"/>
</dbReference>
<keyword evidence="8 16" id="KW-0808">Transferase</keyword>
<evidence type="ECO:0000256" key="6">
    <source>
        <dbReference type="ARBA" id="ARBA00021478"/>
    </source>
</evidence>
<dbReference type="GO" id="GO:0044206">
    <property type="term" value="P:UMP salvage"/>
    <property type="evidence" value="ECO:0007669"/>
    <property type="project" value="UniProtKB-UniRule"/>
</dbReference>
<evidence type="ECO:0000256" key="17">
    <source>
        <dbReference type="RuleBase" id="RU003825"/>
    </source>
</evidence>
<dbReference type="PRINTS" id="PR00988">
    <property type="entry name" value="URIDINKINASE"/>
</dbReference>
<feature type="binding site" evidence="16">
    <location>
        <begin position="11"/>
        <end position="18"/>
    </location>
    <ligand>
        <name>ATP</name>
        <dbReference type="ChEBI" id="CHEBI:30616"/>
    </ligand>
</feature>
<keyword evidence="10 16" id="KW-0418">Kinase</keyword>
<dbReference type="InterPro" id="IPR000764">
    <property type="entry name" value="Uridine_kinase-like"/>
</dbReference>
<organism evidence="19 20">
    <name type="scientific">Bulleidia extructa W1219</name>
    <dbReference type="NCBI Taxonomy" id="679192"/>
    <lineage>
        <taxon>Bacteria</taxon>
        <taxon>Bacillati</taxon>
        <taxon>Bacillota</taxon>
        <taxon>Erysipelotrichia</taxon>
        <taxon>Erysipelotrichales</taxon>
        <taxon>Erysipelotrichaceae</taxon>
        <taxon>Bulleidia</taxon>
    </lineage>
</organism>
<dbReference type="STRING" id="679192.HMPREF9013_0367"/>
<dbReference type="CDD" id="cd02023">
    <property type="entry name" value="UMPK"/>
    <property type="match status" value="1"/>
</dbReference>
<gene>
    <name evidence="16 19" type="primary">udk</name>
    <name evidence="19" type="ORF">HMPREF9013_0367</name>
</gene>
<keyword evidence="11 16" id="KW-0067">ATP-binding</keyword>
<comment type="pathway">
    <text evidence="2 16 17">Pyrimidine metabolism; UMP biosynthesis via salvage pathway; UMP from uridine: step 1/1.</text>
</comment>
<dbReference type="EC" id="2.7.1.48" evidence="5 16"/>
<comment type="caution">
    <text evidence="19">The sequence shown here is derived from an EMBL/GenBank/DDBJ whole genome shotgun (WGS) entry which is preliminary data.</text>
</comment>
<dbReference type="NCBIfam" id="NF004018">
    <property type="entry name" value="PRK05480.1"/>
    <property type="match status" value="1"/>
</dbReference>
<comment type="catalytic activity">
    <reaction evidence="15 16 17">
        <text>uridine + ATP = UMP + ADP + H(+)</text>
        <dbReference type="Rhea" id="RHEA:16825"/>
        <dbReference type="ChEBI" id="CHEBI:15378"/>
        <dbReference type="ChEBI" id="CHEBI:16704"/>
        <dbReference type="ChEBI" id="CHEBI:30616"/>
        <dbReference type="ChEBI" id="CHEBI:57865"/>
        <dbReference type="ChEBI" id="CHEBI:456216"/>
        <dbReference type="EC" id="2.7.1.48"/>
    </reaction>
</comment>
<evidence type="ECO:0000256" key="2">
    <source>
        <dbReference type="ARBA" id="ARBA00004690"/>
    </source>
</evidence>
<dbReference type="InterPro" id="IPR006083">
    <property type="entry name" value="PRK/URK"/>
</dbReference>
<evidence type="ECO:0000256" key="10">
    <source>
        <dbReference type="ARBA" id="ARBA00022777"/>
    </source>
</evidence>
<dbReference type="EMBL" id="ADFR01000014">
    <property type="protein sequence ID" value="EFC05430.1"/>
    <property type="molecule type" value="Genomic_DNA"/>
</dbReference>
<evidence type="ECO:0000256" key="14">
    <source>
        <dbReference type="ARBA" id="ARBA00047436"/>
    </source>
</evidence>
<feature type="domain" description="Phosphoribulokinase/uridine kinase" evidence="18">
    <location>
        <begin position="6"/>
        <end position="192"/>
    </location>
</feature>
<protein>
    <recommendedName>
        <fullName evidence="6 16">Uridine kinase</fullName>
        <ecNumber evidence="5 16">2.7.1.48</ecNumber>
    </recommendedName>
    <alternativeName>
        <fullName evidence="12 16">Cytidine monophosphokinase</fullName>
    </alternativeName>
    <alternativeName>
        <fullName evidence="13 16">Uridine monophosphokinase</fullName>
    </alternativeName>
</protein>
<dbReference type="GO" id="GO:0005737">
    <property type="term" value="C:cytoplasm"/>
    <property type="evidence" value="ECO:0007669"/>
    <property type="project" value="UniProtKB-SubCell"/>
</dbReference>
<dbReference type="GO" id="GO:0004849">
    <property type="term" value="F:uridine kinase activity"/>
    <property type="evidence" value="ECO:0007669"/>
    <property type="project" value="UniProtKB-UniRule"/>
</dbReference>
<evidence type="ECO:0000256" key="4">
    <source>
        <dbReference type="ARBA" id="ARBA00005408"/>
    </source>
</evidence>
<dbReference type="Gene3D" id="3.40.50.300">
    <property type="entry name" value="P-loop containing nucleotide triphosphate hydrolases"/>
    <property type="match status" value="1"/>
</dbReference>
<keyword evidence="20" id="KW-1185">Reference proteome</keyword>